<protein>
    <recommendedName>
        <fullName evidence="1">PilZ domain-containing protein</fullName>
    </recommendedName>
</protein>
<comment type="caution">
    <text evidence="2">The sequence shown here is derived from an EMBL/GenBank/DDBJ whole genome shotgun (WGS) entry which is preliminary data.</text>
</comment>
<dbReference type="eggNOG" id="COG3437">
    <property type="taxonomic scope" value="Bacteria"/>
</dbReference>
<evidence type="ECO:0000313" key="2">
    <source>
        <dbReference type="EMBL" id="EAW30604.1"/>
    </source>
</evidence>
<proteinExistence type="predicted"/>
<name>A0YF09_9GAMM</name>
<dbReference type="Gene3D" id="2.40.10.220">
    <property type="entry name" value="predicted glycosyltransferase like domains"/>
    <property type="match status" value="1"/>
</dbReference>
<dbReference type="STRING" id="247633.GP2143_00657"/>
<dbReference type="InterPro" id="IPR009875">
    <property type="entry name" value="PilZ_domain"/>
</dbReference>
<feature type="domain" description="PilZ" evidence="1">
    <location>
        <begin position="7"/>
        <end position="109"/>
    </location>
</feature>
<organism evidence="2 3">
    <name type="scientific">marine gamma proteobacterium HTCC2143</name>
    <dbReference type="NCBI Taxonomy" id="247633"/>
    <lineage>
        <taxon>Bacteria</taxon>
        <taxon>Pseudomonadati</taxon>
        <taxon>Pseudomonadota</taxon>
        <taxon>Gammaproteobacteria</taxon>
        <taxon>Cellvibrionales</taxon>
        <taxon>Spongiibacteraceae</taxon>
        <taxon>BD1-7 clade</taxon>
    </lineage>
</organism>
<sequence>MADRIERKHPRIEINQTITVTDVINGGDFGELVNVTIEGIMLITKREIAVNSIYQFSMALPFELEGINTLTLGANCLWCSDLANIRRFWTGFQIIDPSDIARAQMDQLITHYAP</sequence>
<accession>A0YF09</accession>
<dbReference type="GO" id="GO:0035438">
    <property type="term" value="F:cyclic-di-GMP binding"/>
    <property type="evidence" value="ECO:0007669"/>
    <property type="project" value="InterPro"/>
</dbReference>
<dbReference type="EMBL" id="AAVT01000007">
    <property type="protein sequence ID" value="EAW30604.1"/>
    <property type="molecule type" value="Genomic_DNA"/>
</dbReference>
<dbReference type="Pfam" id="PF07238">
    <property type="entry name" value="PilZ"/>
    <property type="match status" value="1"/>
</dbReference>
<keyword evidence="3" id="KW-1185">Reference proteome</keyword>
<reference evidence="2 3" key="1">
    <citation type="journal article" date="2010" name="J. Bacteriol.">
        <title>Genome sequence of the oligotrophic marine Gammaproteobacterium HTCC2143, isolated from the Oregon Coast.</title>
        <authorList>
            <person name="Oh H.M."/>
            <person name="Kang I."/>
            <person name="Ferriera S."/>
            <person name="Giovannoni S.J."/>
            <person name="Cho J.C."/>
        </authorList>
    </citation>
    <scope>NUCLEOTIDE SEQUENCE [LARGE SCALE GENOMIC DNA]</scope>
    <source>
        <strain evidence="2 3">HTCC2143</strain>
    </source>
</reference>
<evidence type="ECO:0000259" key="1">
    <source>
        <dbReference type="Pfam" id="PF07238"/>
    </source>
</evidence>
<gene>
    <name evidence="2" type="ORF">GP2143_00657</name>
</gene>
<evidence type="ECO:0000313" key="3">
    <source>
        <dbReference type="Proteomes" id="UP000004931"/>
    </source>
</evidence>
<dbReference type="AlphaFoldDB" id="A0YF09"/>
<dbReference type="Proteomes" id="UP000004931">
    <property type="component" value="Unassembled WGS sequence"/>
</dbReference>